<dbReference type="Gene3D" id="2.40.30.20">
    <property type="match status" value="1"/>
</dbReference>
<keyword evidence="6 14" id="KW-0375">Hydrogen ion transport</keyword>
<dbReference type="GO" id="GO:0005886">
    <property type="term" value="C:plasma membrane"/>
    <property type="evidence" value="ECO:0007669"/>
    <property type="project" value="UniProtKB-SubCell"/>
</dbReference>
<comment type="subcellular location">
    <subcellularLocation>
        <location evidence="14">Cell membrane</location>
        <topology evidence="14">Peripheral membrane protein</topology>
    </subcellularLocation>
    <subcellularLocation>
        <location evidence="2">Membrane</location>
    </subcellularLocation>
</comment>
<comment type="similarity">
    <text evidence="3 14">Belongs to the ATPase alpha/beta chains family.</text>
</comment>
<dbReference type="InterPro" id="IPR000793">
    <property type="entry name" value="ATP_synth_asu_C"/>
</dbReference>
<dbReference type="GO" id="GO:0043531">
    <property type="term" value="F:ADP binding"/>
    <property type="evidence" value="ECO:0007669"/>
    <property type="project" value="TreeGrafter"/>
</dbReference>
<keyword evidence="19" id="KW-1185">Reference proteome</keyword>
<feature type="site" description="Required for activity" evidence="14">
    <location>
        <position position="363"/>
    </location>
</feature>
<evidence type="ECO:0000256" key="8">
    <source>
        <dbReference type="ARBA" id="ARBA00022967"/>
    </source>
</evidence>
<dbReference type="OrthoDB" id="9803053at2"/>
<dbReference type="InterPro" id="IPR033732">
    <property type="entry name" value="ATP_synth_F1_a_nt-bd_dom"/>
</dbReference>
<dbReference type="InterPro" id="IPR005294">
    <property type="entry name" value="ATP_synth_F1_asu"/>
</dbReference>
<dbReference type="PROSITE" id="PS00152">
    <property type="entry name" value="ATPASE_ALPHA_BETA"/>
    <property type="match status" value="1"/>
</dbReference>
<evidence type="ECO:0000256" key="12">
    <source>
        <dbReference type="ARBA" id="ARBA00023310"/>
    </source>
</evidence>
<evidence type="ECO:0000256" key="5">
    <source>
        <dbReference type="ARBA" id="ARBA00022741"/>
    </source>
</evidence>
<keyword evidence="7 14" id="KW-0067">ATP-binding</keyword>
<dbReference type="CDD" id="cd01132">
    <property type="entry name" value="F1-ATPase_alpha_CD"/>
    <property type="match status" value="1"/>
</dbReference>
<name>A0A4R5VAS5_9RHOB</name>
<dbReference type="CDD" id="cd18113">
    <property type="entry name" value="ATP-synt_F1_alpha_C"/>
    <property type="match status" value="1"/>
</dbReference>
<feature type="binding site" evidence="14">
    <location>
        <begin position="170"/>
        <end position="177"/>
    </location>
    <ligand>
        <name>ATP</name>
        <dbReference type="ChEBI" id="CHEBI:30616"/>
    </ligand>
</feature>
<dbReference type="Pfam" id="PF00006">
    <property type="entry name" value="ATP-synt_ab"/>
    <property type="match status" value="1"/>
</dbReference>
<dbReference type="EC" id="7.1.2.2" evidence="14"/>
<keyword evidence="5 14" id="KW-0547">Nucleotide-binding</keyword>
<dbReference type="HAMAP" id="MF_01346">
    <property type="entry name" value="ATP_synth_alpha_bact"/>
    <property type="match status" value="1"/>
</dbReference>
<dbReference type="InterPro" id="IPR004100">
    <property type="entry name" value="ATPase_F1/V1/A1_a/bsu_N"/>
</dbReference>
<evidence type="ECO:0000256" key="10">
    <source>
        <dbReference type="ARBA" id="ARBA00023136"/>
    </source>
</evidence>
<dbReference type="InterPro" id="IPR038376">
    <property type="entry name" value="ATP_synth_asu_C_sf"/>
</dbReference>
<reference evidence="18 19" key="1">
    <citation type="submission" date="2019-03" db="EMBL/GenBank/DDBJ databases">
        <title>Ruegeria lutea sp. nov., a novel strain, isolated from marine sediment, the Masan Bay, South Korea.</title>
        <authorList>
            <person name="Kim J."/>
            <person name="Kim D.-Y."/>
            <person name="Lee S.-S."/>
        </authorList>
    </citation>
    <scope>NUCLEOTIDE SEQUENCE [LARGE SCALE GENOMIC DNA]</scope>
    <source>
        <strain evidence="18 19">318-1</strain>
    </source>
</reference>
<dbReference type="Pfam" id="PF02874">
    <property type="entry name" value="ATP-synt_ab_N"/>
    <property type="match status" value="1"/>
</dbReference>
<evidence type="ECO:0000259" key="15">
    <source>
        <dbReference type="Pfam" id="PF00006"/>
    </source>
</evidence>
<dbReference type="FunFam" id="3.40.50.300:FF:000002">
    <property type="entry name" value="ATP synthase subunit alpha"/>
    <property type="match status" value="1"/>
</dbReference>
<organism evidence="18 19">
    <name type="scientific">Antarcticimicrobium luteum</name>
    <dbReference type="NCBI Taxonomy" id="2547397"/>
    <lineage>
        <taxon>Bacteria</taxon>
        <taxon>Pseudomonadati</taxon>
        <taxon>Pseudomonadota</taxon>
        <taxon>Alphaproteobacteria</taxon>
        <taxon>Rhodobacterales</taxon>
        <taxon>Paracoccaceae</taxon>
        <taxon>Antarcticimicrobium</taxon>
    </lineage>
</organism>
<dbReference type="GO" id="GO:0005524">
    <property type="term" value="F:ATP binding"/>
    <property type="evidence" value="ECO:0007669"/>
    <property type="project" value="UniProtKB-UniRule"/>
</dbReference>
<evidence type="ECO:0000256" key="7">
    <source>
        <dbReference type="ARBA" id="ARBA00022840"/>
    </source>
</evidence>
<evidence type="ECO:0000256" key="9">
    <source>
        <dbReference type="ARBA" id="ARBA00023065"/>
    </source>
</evidence>
<dbReference type="RefSeq" id="WP_133359566.1">
    <property type="nucleotide sequence ID" value="NZ_SMUV01000063.1"/>
</dbReference>
<comment type="function">
    <text evidence="1 14">Produces ATP from ADP in the presence of a proton gradient across the membrane. The alpha chain is a regulatory subunit.</text>
</comment>
<dbReference type="InterPro" id="IPR027417">
    <property type="entry name" value="P-loop_NTPase"/>
</dbReference>
<dbReference type="InterPro" id="IPR020003">
    <property type="entry name" value="ATPase_a/bsu_AS"/>
</dbReference>
<dbReference type="Gene3D" id="3.40.50.300">
    <property type="entry name" value="P-loop containing nucleotide triphosphate hydrolases"/>
    <property type="match status" value="1"/>
</dbReference>
<dbReference type="NCBIfam" id="TIGR00962">
    <property type="entry name" value="atpA"/>
    <property type="match status" value="1"/>
</dbReference>
<comment type="subunit">
    <text evidence="13">F-type ATPases have 2 components, CF(1) - the catalytic core - and CF(0) - the membrane proton channel. CF(1) has five subunits: alpha(3), beta(3), gamma(1), delta(1), epsilon(1). CF(0) has four main subunits: a(1), b(1), b'(1) and c(9-12).</text>
</comment>
<feature type="domain" description="ATPase F1/V1/A1 complex alpha/beta subunit N-terminal" evidence="17">
    <location>
        <begin position="27"/>
        <end position="93"/>
    </location>
</feature>
<accession>A0A4R5VAS5</accession>
<dbReference type="Gene3D" id="1.20.150.20">
    <property type="entry name" value="ATP synthase alpha/beta chain, C-terminal domain"/>
    <property type="match status" value="1"/>
</dbReference>
<dbReference type="InterPro" id="IPR000194">
    <property type="entry name" value="ATPase_F1/V1/A1_a/bsu_nucl-bd"/>
</dbReference>
<dbReference type="PANTHER" id="PTHR48082">
    <property type="entry name" value="ATP SYNTHASE SUBUNIT ALPHA, MITOCHONDRIAL"/>
    <property type="match status" value="1"/>
</dbReference>
<comment type="caution">
    <text evidence="18">The sequence shown here is derived from an EMBL/GenBank/DDBJ whole genome shotgun (WGS) entry which is preliminary data.</text>
</comment>
<evidence type="ECO:0000313" key="18">
    <source>
        <dbReference type="EMBL" id="TDK48736.1"/>
    </source>
</evidence>
<dbReference type="PANTHER" id="PTHR48082:SF2">
    <property type="entry name" value="ATP SYNTHASE SUBUNIT ALPHA, MITOCHONDRIAL"/>
    <property type="match status" value="1"/>
</dbReference>
<keyword evidence="10 14" id="KW-0472">Membrane</keyword>
<dbReference type="SUPFAM" id="SSF50615">
    <property type="entry name" value="N-terminal domain of alpha and beta subunits of F1 ATP synthase"/>
    <property type="match status" value="1"/>
</dbReference>
<gene>
    <name evidence="14" type="primary">atpA</name>
    <name evidence="18" type="ORF">E1832_09805</name>
</gene>
<evidence type="ECO:0000256" key="11">
    <source>
        <dbReference type="ARBA" id="ARBA00023196"/>
    </source>
</evidence>
<dbReference type="GO" id="GO:0046933">
    <property type="term" value="F:proton-transporting ATP synthase activity, rotational mechanism"/>
    <property type="evidence" value="ECO:0007669"/>
    <property type="project" value="UniProtKB-UniRule"/>
</dbReference>
<keyword evidence="9 14" id="KW-0406">Ion transport</keyword>
<keyword evidence="8 14" id="KW-1278">Translocase</keyword>
<dbReference type="NCBIfam" id="NF009884">
    <property type="entry name" value="PRK13343.1"/>
    <property type="match status" value="1"/>
</dbReference>
<evidence type="ECO:0000259" key="17">
    <source>
        <dbReference type="Pfam" id="PF02874"/>
    </source>
</evidence>
<keyword evidence="14" id="KW-1003">Cell membrane</keyword>
<keyword evidence="11 14" id="KW-0139">CF(1)</keyword>
<evidence type="ECO:0000256" key="14">
    <source>
        <dbReference type="HAMAP-Rule" id="MF_01346"/>
    </source>
</evidence>
<comment type="catalytic activity">
    <reaction evidence="14">
        <text>ATP + H2O + 4 H(+)(in) = ADP + phosphate + 5 H(+)(out)</text>
        <dbReference type="Rhea" id="RHEA:57720"/>
        <dbReference type="ChEBI" id="CHEBI:15377"/>
        <dbReference type="ChEBI" id="CHEBI:15378"/>
        <dbReference type="ChEBI" id="CHEBI:30616"/>
        <dbReference type="ChEBI" id="CHEBI:43474"/>
        <dbReference type="ChEBI" id="CHEBI:456216"/>
        <dbReference type="EC" id="7.1.2.2"/>
    </reaction>
</comment>
<evidence type="ECO:0000256" key="3">
    <source>
        <dbReference type="ARBA" id="ARBA00008936"/>
    </source>
</evidence>
<evidence type="ECO:0000313" key="19">
    <source>
        <dbReference type="Proteomes" id="UP000295301"/>
    </source>
</evidence>
<keyword evidence="4 14" id="KW-0813">Transport</keyword>
<dbReference type="InterPro" id="IPR023366">
    <property type="entry name" value="ATP_synth_asu-like_sf"/>
</dbReference>
<evidence type="ECO:0000256" key="13">
    <source>
        <dbReference type="ARBA" id="ARBA00026013"/>
    </source>
</evidence>
<evidence type="ECO:0000256" key="2">
    <source>
        <dbReference type="ARBA" id="ARBA00004370"/>
    </source>
</evidence>
<evidence type="ECO:0000259" key="16">
    <source>
        <dbReference type="Pfam" id="PF00306"/>
    </source>
</evidence>
<dbReference type="SUPFAM" id="SSF52540">
    <property type="entry name" value="P-loop containing nucleoside triphosphate hydrolases"/>
    <property type="match status" value="1"/>
</dbReference>
<protein>
    <recommendedName>
        <fullName evidence="14">ATP synthase subunit alpha</fullName>
        <ecNumber evidence="14">7.1.2.2</ecNumber>
    </recommendedName>
    <alternativeName>
        <fullName evidence="14">ATP synthase F1 sector subunit alpha</fullName>
    </alternativeName>
    <alternativeName>
        <fullName evidence="14">F-ATPase subunit alpha</fullName>
    </alternativeName>
</protein>
<dbReference type="InterPro" id="IPR036121">
    <property type="entry name" value="ATPase_F1/V1/A1_a/bsu_N_sf"/>
</dbReference>
<dbReference type="Pfam" id="PF00306">
    <property type="entry name" value="ATP-synt_ab_C"/>
    <property type="match status" value="1"/>
</dbReference>
<dbReference type="AlphaFoldDB" id="A0A4R5VAS5"/>
<dbReference type="GO" id="GO:0045259">
    <property type="term" value="C:proton-transporting ATP synthase complex"/>
    <property type="evidence" value="ECO:0007669"/>
    <property type="project" value="UniProtKB-KW"/>
</dbReference>
<proteinExistence type="inferred from homology"/>
<feature type="domain" description="ATP synthase alpha subunit C-terminal" evidence="16">
    <location>
        <begin position="372"/>
        <end position="469"/>
    </location>
</feature>
<sequence length="504" mass="53129">MTLKDLADNLFDRLDHAAGRPVDLSRQERGAVSRVLHGVVEVTGFHEALSDEVIEFDGGASGLALDLVPGKAGVVLLRDPQGLRPGQGARRTGRVASVPVGEALLGRVVDPLGVPLDDGPPPAAARLSPIEAPAPRIMDRAPVTRPLQTGIKAVDALVPIGRGQRELIVGDRQTGKTAVAVDTILNQIGSGVISVYCAIGQRGDATARVIARLRAAGAMENCVVVVAGGEEPAGLQYIAPFAATAIAEGFMRAGRDVLIVFDDLTRHARAYRELSLLLRRPPGREAYPGDIFYLHSRLLERATQLRESAGGGSLTALPIIETQAQNLSAYIPTNLISITDGQIYLSPMLVRRGQMPAVDVGRSVSRVGGKAQLAGYRAVAGPLKLAYAQFEELESFARFGAKLDEDTRAQLARGRAVREALKQDEGEPIGVASQIALLLAVSEGLLDGFALSYFGPVAEAVMAAVAESPAAQDVARGLPLEGARRAELLAVIRAALQEVQDGHA</sequence>
<keyword evidence="12 14" id="KW-0066">ATP synthesis</keyword>
<dbReference type="Proteomes" id="UP000295301">
    <property type="component" value="Unassembled WGS sequence"/>
</dbReference>
<evidence type="ECO:0000256" key="1">
    <source>
        <dbReference type="ARBA" id="ARBA00003784"/>
    </source>
</evidence>
<evidence type="ECO:0000256" key="4">
    <source>
        <dbReference type="ARBA" id="ARBA00022448"/>
    </source>
</evidence>
<dbReference type="SUPFAM" id="SSF47917">
    <property type="entry name" value="C-terminal domain of alpha and beta subunits of F1 ATP synthase"/>
    <property type="match status" value="1"/>
</dbReference>
<dbReference type="EMBL" id="SMUV01000063">
    <property type="protein sequence ID" value="TDK48736.1"/>
    <property type="molecule type" value="Genomic_DNA"/>
</dbReference>
<evidence type="ECO:0000256" key="6">
    <source>
        <dbReference type="ARBA" id="ARBA00022781"/>
    </source>
</evidence>
<feature type="domain" description="ATPase F1/V1/A1 complex alpha/beta subunit nucleotide-binding" evidence="15">
    <location>
        <begin position="150"/>
        <end position="365"/>
    </location>
</feature>